<name>A0A1J1LCE1_9CYAN</name>
<gene>
    <name evidence="3" type="ORF">PL9214100013</name>
</gene>
<proteinExistence type="predicted"/>
<organism evidence="3 4">
    <name type="scientific">Planktothrix tepida PCC 9214</name>
    <dbReference type="NCBI Taxonomy" id="671072"/>
    <lineage>
        <taxon>Bacteria</taxon>
        <taxon>Bacillati</taxon>
        <taxon>Cyanobacteriota</taxon>
        <taxon>Cyanophyceae</taxon>
        <taxon>Oscillatoriophycideae</taxon>
        <taxon>Oscillatoriales</taxon>
        <taxon>Microcoleaceae</taxon>
        <taxon>Planktothrix</taxon>
    </lineage>
</organism>
<dbReference type="AlphaFoldDB" id="A0A1J1LCE1"/>
<reference evidence="4" key="1">
    <citation type="submission" date="2015-10" db="EMBL/GenBank/DDBJ databases">
        <authorList>
            <person name="Regsiter A."/>
            <person name="william w."/>
        </authorList>
    </citation>
    <scope>NUCLEOTIDE SEQUENCE [LARGE SCALE GENOMIC DNA]</scope>
</reference>
<dbReference type="RefSeq" id="WP_072717329.1">
    <property type="nucleotide sequence ID" value="NZ_LN889766.1"/>
</dbReference>
<evidence type="ECO:0000313" key="3">
    <source>
        <dbReference type="EMBL" id="CUR30269.1"/>
    </source>
</evidence>
<sequence>MALTSELDRVREELATAQHDLEASRVIRGELALELANATSDRKLAEERLETERLRAEELIKQIEEKETAIATLKTENQKLKASLIEAAKNEIFLSEELQRFKYGVSLASDEPHGEQLQLFPTPEEQAAVTPKTETENTESPPVKSQHFGKLSAKPLTVNSEPSSGTTKPKLLTPGELAKWINKTHHPEKPISDQNVRDWFNPKKNSDKNRTAVQEKYGFRLNHKDKRGTLHFTLL</sequence>
<feature type="region of interest" description="Disordered" evidence="2">
    <location>
        <begin position="112"/>
        <end position="173"/>
    </location>
</feature>
<dbReference type="Proteomes" id="UP000184315">
    <property type="component" value="Unassembled WGS sequence"/>
</dbReference>
<feature type="compositionally biased region" description="Basic and acidic residues" evidence="2">
    <location>
        <begin position="200"/>
        <end position="209"/>
    </location>
</feature>
<evidence type="ECO:0000256" key="1">
    <source>
        <dbReference type="SAM" id="Coils"/>
    </source>
</evidence>
<keyword evidence="1" id="KW-0175">Coiled coil</keyword>
<accession>A0A1J1LCE1</accession>
<dbReference type="EMBL" id="CZDF01000002">
    <property type="protein sequence ID" value="CUR30269.1"/>
    <property type="molecule type" value="Genomic_DNA"/>
</dbReference>
<dbReference type="STRING" id="671072.PL9214100013"/>
<protein>
    <submittedName>
        <fullName evidence="3">Uncharacterized protein</fullName>
    </submittedName>
</protein>
<feature type="compositionally biased region" description="Polar residues" evidence="2">
    <location>
        <begin position="157"/>
        <end position="167"/>
    </location>
</feature>
<feature type="coiled-coil region" evidence="1">
    <location>
        <begin position="35"/>
        <end position="90"/>
    </location>
</feature>
<feature type="region of interest" description="Disordered" evidence="2">
    <location>
        <begin position="185"/>
        <end position="209"/>
    </location>
</feature>
<evidence type="ECO:0000256" key="2">
    <source>
        <dbReference type="SAM" id="MobiDB-lite"/>
    </source>
</evidence>
<keyword evidence="4" id="KW-1185">Reference proteome</keyword>
<evidence type="ECO:0000313" key="4">
    <source>
        <dbReference type="Proteomes" id="UP000184315"/>
    </source>
</evidence>